<feature type="compositionally biased region" description="Polar residues" evidence="2">
    <location>
        <begin position="1"/>
        <end position="11"/>
    </location>
</feature>
<keyword evidence="1" id="KW-0175">Coiled coil</keyword>
<feature type="compositionally biased region" description="Basic and acidic residues" evidence="2">
    <location>
        <begin position="142"/>
        <end position="160"/>
    </location>
</feature>
<sequence length="168" mass="19657">MATDAKSTANPVESGDFTSIPLEVDPEQPIKKKKVPRRLIHCSDGVLEEYSTDEEEEVKPPEPTVNPKELTWMPWFWYYFVTAARGTLYVADSCGEKLASFFGITTPKYQYAIDEYYRLKEEEEREQEREKRNQEMFEEKKLSQIKIELKPEKESCEQREATSPGPKY</sequence>
<dbReference type="PANTHER" id="PTHR31206:SF1">
    <property type="entry name" value="LP10445P"/>
    <property type="match status" value="1"/>
</dbReference>
<reference evidence="3" key="1">
    <citation type="journal article" date="2012" name="Nature">
        <title>The oyster genome reveals stress adaptation and complexity of shell formation.</title>
        <authorList>
            <person name="Zhang G."/>
            <person name="Fang X."/>
            <person name="Guo X."/>
            <person name="Li L."/>
            <person name="Luo R."/>
            <person name="Xu F."/>
            <person name="Yang P."/>
            <person name="Zhang L."/>
            <person name="Wang X."/>
            <person name="Qi H."/>
            <person name="Xiong Z."/>
            <person name="Que H."/>
            <person name="Xie Y."/>
            <person name="Holland P.W."/>
            <person name="Paps J."/>
            <person name="Zhu Y."/>
            <person name="Wu F."/>
            <person name="Chen Y."/>
            <person name="Wang J."/>
            <person name="Peng C."/>
            <person name="Meng J."/>
            <person name="Yang L."/>
            <person name="Liu J."/>
            <person name="Wen B."/>
            <person name="Zhang N."/>
            <person name="Huang Z."/>
            <person name="Zhu Q."/>
            <person name="Feng Y."/>
            <person name="Mount A."/>
            <person name="Hedgecock D."/>
            <person name="Xu Z."/>
            <person name="Liu Y."/>
            <person name="Domazet-Loso T."/>
            <person name="Du Y."/>
            <person name="Sun X."/>
            <person name="Zhang S."/>
            <person name="Liu B."/>
            <person name="Cheng P."/>
            <person name="Jiang X."/>
            <person name="Li J."/>
            <person name="Fan D."/>
            <person name="Wang W."/>
            <person name="Fu W."/>
            <person name="Wang T."/>
            <person name="Wang B."/>
            <person name="Zhang J."/>
            <person name="Peng Z."/>
            <person name="Li Y."/>
            <person name="Li N."/>
            <person name="Wang J."/>
            <person name="Chen M."/>
            <person name="He Y."/>
            <person name="Tan F."/>
            <person name="Song X."/>
            <person name="Zheng Q."/>
            <person name="Huang R."/>
            <person name="Yang H."/>
            <person name="Du X."/>
            <person name="Chen L."/>
            <person name="Yang M."/>
            <person name="Gaffney P.M."/>
            <person name="Wang S."/>
            <person name="Luo L."/>
            <person name="She Z."/>
            <person name="Ming Y."/>
            <person name="Huang W."/>
            <person name="Zhang S."/>
            <person name="Huang B."/>
            <person name="Zhang Y."/>
            <person name="Qu T."/>
            <person name="Ni P."/>
            <person name="Miao G."/>
            <person name="Wang J."/>
            <person name="Wang Q."/>
            <person name="Steinberg C.E."/>
            <person name="Wang H."/>
            <person name="Li N."/>
            <person name="Qian L."/>
            <person name="Zhang G."/>
            <person name="Li Y."/>
            <person name="Yang H."/>
            <person name="Liu X."/>
            <person name="Wang J."/>
            <person name="Yin Y."/>
            <person name="Wang J."/>
        </authorList>
    </citation>
    <scope>NUCLEOTIDE SEQUENCE [LARGE SCALE GENOMIC DNA]</scope>
    <source>
        <strain evidence="3">05x7-T-G4-1.051#20</strain>
    </source>
</reference>
<dbReference type="HOGENOM" id="CLU_081605_2_0_1"/>
<dbReference type="OrthoDB" id="45963at2759"/>
<evidence type="ECO:0000256" key="1">
    <source>
        <dbReference type="SAM" id="Coils"/>
    </source>
</evidence>
<accession>K1PNX4</accession>
<proteinExistence type="predicted"/>
<feature type="coiled-coil region" evidence="1">
    <location>
        <begin position="113"/>
        <end position="140"/>
    </location>
</feature>
<dbReference type="InterPro" id="IPR028260">
    <property type="entry name" value="FAM177"/>
</dbReference>
<name>K1PNX4_MAGGI</name>
<dbReference type="Pfam" id="PF14774">
    <property type="entry name" value="FAM177"/>
    <property type="match status" value="1"/>
</dbReference>
<dbReference type="EMBL" id="JH816647">
    <property type="protein sequence ID" value="EKC20539.1"/>
    <property type="molecule type" value="Genomic_DNA"/>
</dbReference>
<evidence type="ECO:0000313" key="3">
    <source>
        <dbReference type="EMBL" id="EKC20539.1"/>
    </source>
</evidence>
<dbReference type="PANTHER" id="PTHR31206">
    <property type="entry name" value="LP10445P"/>
    <property type="match status" value="1"/>
</dbReference>
<feature type="region of interest" description="Disordered" evidence="2">
    <location>
        <begin position="142"/>
        <end position="168"/>
    </location>
</feature>
<dbReference type="AlphaFoldDB" id="K1PNX4"/>
<dbReference type="KEGG" id="crg:105331134"/>
<feature type="region of interest" description="Disordered" evidence="2">
    <location>
        <begin position="1"/>
        <end position="23"/>
    </location>
</feature>
<dbReference type="InParanoid" id="K1PNX4"/>
<evidence type="ECO:0000256" key="2">
    <source>
        <dbReference type="SAM" id="MobiDB-lite"/>
    </source>
</evidence>
<protein>
    <submittedName>
        <fullName evidence="3">Uncharacterized protein</fullName>
    </submittedName>
</protein>
<gene>
    <name evidence="3" type="ORF">CGI_10005850</name>
</gene>
<organism evidence="3">
    <name type="scientific">Magallana gigas</name>
    <name type="common">Pacific oyster</name>
    <name type="synonym">Crassostrea gigas</name>
    <dbReference type="NCBI Taxonomy" id="29159"/>
    <lineage>
        <taxon>Eukaryota</taxon>
        <taxon>Metazoa</taxon>
        <taxon>Spiralia</taxon>
        <taxon>Lophotrochozoa</taxon>
        <taxon>Mollusca</taxon>
        <taxon>Bivalvia</taxon>
        <taxon>Autobranchia</taxon>
        <taxon>Pteriomorphia</taxon>
        <taxon>Ostreida</taxon>
        <taxon>Ostreoidea</taxon>
        <taxon>Ostreidae</taxon>
        <taxon>Magallana</taxon>
    </lineage>
</organism>